<proteinExistence type="predicted"/>
<reference evidence="1" key="1">
    <citation type="submission" date="2014-11" db="EMBL/GenBank/DDBJ databases">
        <authorList>
            <person name="Amaro Gonzalez C."/>
        </authorList>
    </citation>
    <scope>NUCLEOTIDE SEQUENCE</scope>
</reference>
<sequence length="18" mass="1866">MSTISQLTALKCLSAVTV</sequence>
<accession>A0A0E9UXW4</accession>
<reference evidence="1" key="2">
    <citation type="journal article" date="2015" name="Fish Shellfish Immunol.">
        <title>Early steps in the European eel (Anguilla anguilla)-Vibrio vulnificus interaction in the gills: Role of the RtxA13 toxin.</title>
        <authorList>
            <person name="Callol A."/>
            <person name="Pajuelo D."/>
            <person name="Ebbesson L."/>
            <person name="Teles M."/>
            <person name="MacKenzie S."/>
            <person name="Amaro C."/>
        </authorList>
    </citation>
    <scope>NUCLEOTIDE SEQUENCE</scope>
</reference>
<evidence type="ECO:0000313" key="1">
    <source>
        <dbReference type="EMBL" id="JAH70591.1"/>
    </source>
</evidence>
<protein>
    <submittedName>
        <fullName evidence="1">Uncharacterized protein</fullName>
    </submittedName>
</protein>
<dbReference type="AlphaFoldDB" id="A0A0E9UXW4"/>
<name>A0A0E9UXW4_ANGAN</name>
<dbReference type="EMBL" id="GBXM01037986">
    <property type="protein sequence ID" value="JAH70591.1"/>
    <property type="molecule type" value="Transcribed_RNA"/>
</dbReference>
<organism evidence="1">
    <name type="scientific">Anguilla anguilla</name>
    <name type="common">European freshwater eel</name>
    <name type="synonym">Muraena anguilla</name>
    <dbReference type="NCBI Taxonomy" id="7936"/>
    <lineage>
        <taxon>Eukaryota</taxon>
        <taxon>Metazoa</taxon>
        <taxon>Chordata</taxon>
        <taxon>Craniata</taxon>
        <taxon>Vertebrata</taxon>
        <taxon>Euteleostomi</taxon>
        <taxon>Actinopterygii</taxon>
        <taxon>Neopterygii</taxon>
        <taxon>Teleostei</taxon>
        <taxon>Anguilliformes</taxon>
        <taxon>Anguillidae</taxon>
        <taxon>Anguilla</taxon>
    </lineage>
</organism>